<comment type="caution">
    <text evidence="11">The sequence shown here is derived from an EMBL/GenBank/DDBJ whole genome shotgun (WGS) entry which is preliminary data.</text>
</comment>
<evidence type="ECO:0000256" key="2">
    <source>
        <dbReference type="ARBA" id="ARBA00022475"/>
    </source>
</evidence>
<dbReference type="GO" id="GO:0005886">
    <property type="term" value="C:plasma membrane"/>
    <property type="evidence" value="ECO:0007669"/>
    <property type="project" value="TreeGrafter"/>
</dbReference>
<evidence type="ECO:0000313" key="11">
    <source>
        <dbReference type="EMBL" id="EWC63015.1"/>
    </source>
</evidence>
<evidence type="ECO:0000256" key="5">
    <source>
        <dbReference type="ARBA" id="ARBA00022989"/>
    </source>
</evidence>
<dbReference type="STRING" id="909613.UO65_1642"/>
<keyword evidence="2" id="KW-1003">Cell membrane</keyword>
<feature type="region of interest" description="Disordered" evidence="8">
    <location>
        <begin position="1"/>
        <end position="31"/>
    </location>
</feature>
<feature type="compositionally biased region" description="Basic and acidic residues" evidence="8">
    <location>
        <begin position="8"/>
        <end position="19"/>
    </location>
</feature>
<dbReference type="eggNOG" id="COG1589">
    <property type="taxonomic scope" value="Bacteria"/>
</dbReference>
<proteinExistence type="predicted"/>
<dbReference type="Pfam" id="PF08478">
    <property type="entry name" value="POTRA_1"/>
    <property type="match status" value="1"/>
</dbReference>
<dbReference type="Gene3D" id="3.10.20.310">
    <property type="entry name" value="membrane protein fhac"/>
    <property type="match status" value="1"/>
</dbReference>
<accession>A0A8E3BGG3</accession>
<dbReference type="InterPro" id="IPR005548">
    <property type="entry name" value="Cell_div_FtsQ/DivIB_C"/>
</dbReference>
<dbReference type="InterPro" id="IPR034746">
    <property type="entry name" value="POTRA"/>
</dbReference>
<keyword evidence="7" id="KW-0131">Cell cycle</keyword>
<evidence type="ECO:0000259" key="10">
    <source>
        <dbReference type="PROSITE" id="PS51779"/>
    </source>
</evidence>
<dbReference type="Pfam" id="PF03799">
    <property type="entry name" value="FtsQ_DivIB_C"/>
    <property type="match status" value="1"/>
</dbReference>
<dbReference type="InterPro" id="IPR013685">
    <property type="entry name" value="POTRA_FtsQ_type"/>
</dbReference>
<feature type="compositionally biased region" description="Basic residues" evidence="8">
    <location>
        <begin position="20"/>
        <end position="31"/>
    </location>
</feature>
<evidence type="ECO:0000256" key="7">
    <source>
        <dbReference type="ARBA" id="ARBA00023306"/>
    </source>
</evidence>
<accession>W7IQ47</accession>
<feature type="domain" description="POTRA" evidence="10">
    <location>
        <begin position="65"/>
        <end position="133"/>
    </location>
</feature>
<dbReference type="RefSeq" id="WP_035280158.1">
    <property type="nucleotide sequence ID" value="NZ_AYXG01000059.1"/>
</dbReference>
<dbReference type="OrthoDB" id="9790760at2"/>
<dbReference type="EMBL" id="AYXG01000059">
    <property type="protein sequence ID" value="EWC63015.1"/>
    <property type="molecule type" value="Genomic_DNA"/>
</dbReference>
<dbReference type="GO" id="GO:0051301">
    <property type="term" value="P:cell division"/>
    <property type="evidence" value="ECO:0007669"/>
    <property type="project" value="UniProtKB-KW"/>
</dbReference>
<evidence type="ECO:0000313" key="12">
    <source>
        <dbReference type="Proteomes" id="UP000019277"/>
    </source>
</evidence>
<dbReference type="PANTHER" id="PTHR37820">
    <property type="entry name" value="CELL DIVISION PROTEIN DIVIB"/>
    <property type="match status" value="1"/>
</dbReference>
<evidence type="ECO:0000256" key="4">
    <source>
        <dbReference type="ARBA" id="ARBA00022692"/>
    </source>
</evidence>
<keyword evidence="4 9" id="KW-0812">Transmembrane</keyword>
<keyword evidence="5 9" id="KW-1133">Transmembrane helix</keyword>
<dbReference type="InterPro" id="IPR050487">
    <property type="entry name" value="FtsQ_DivIB"/>
</dbReference>
<evidence type="ECO:0000256" key="3">
    <source>
        <dbReference type="ARBA" id="ARBA00022618"/>
    </source>
</evidence>
<evidence type="ECO:0000256" key="6">
    <source>
        <dbReference type="ARBA" id="ARBA00023136"/>
    </source>
</evidence>
<evidence type="ECO:0000256" key="1">
    <source>
        <dbReference type="ARBA" id="ARBA00004370"/>
    </source>
</evidence>
<keyword evidence="3 11" id="KW-0132">Cell division</keyword>
<dbReference type="PROSITE" id="PS51779">
    <property type="entry name" value="POTRA"/>
    <property type="match status" value="1"/>
</dbReference>
<gene>
    <name evidence="11" type="ORF">UO65_1642</name>
</gene>
<feature type="transmembrane region" description="Helical" evidence="9">
    <location>
        <begin position="39"/>
        <end position="61"/>
    </location>
</feature>
<evidence type="ECO:0000256" key="9">
    <source>
        <dbReference type="SAM" id="Phobius"/>
    </source>
</evidence>
<sequence>MSATASRRTGDRVRRDPPRPARRAPGRARPRRRVHRRYLVRRWAVLGSFAFVVGVVVVVFFTPLLGAHDVEVSGTDQLTADDVRAAAAVAPGTPLVRLDTDEVAARVAQLPRVDTVQVRRSYPGTVRIAVSERTPVLAVQAGDGVHLVDGTGLDFSTVKAAPPGLPVLSAPDQPSRAAAAAAVSALPPALTALVASVAATTPVDIRLTLGDGRLVVWGGAEDSARKAAVLGPLLTRPGKTYDVAAADFPTVAE</sequence>
<comment type="subcellular location">
    <subcellularLocation>
        <location evidence="1">Membrane</location>
    </subcellularLocation>
</comment>
<dbReference type="AlphaFoldDB" id="W7IQ47"/>
<keyword evidence="12" id="KW-1185">Reference proteome</keyword>
<reference evidence="11 12" key="1">
    <citation type="journal article" date="2014" name="Genome Announc.">
        <title>Draft Genome Sequence of the Antitrypanosomally Active Sponge-Associated Bacterium Actinokineospora sp. Strain EG49.</title>
        <authorList>
            <person name="Harjes J."/>
            <person name="Ryu T."/>
            <person name="Abdelmohsen U.R."/>
            <person name="Moitinho-Silva L."/>
            <person name="Horn H."/>
            <person name="Ravasi T."/>
            <person name="Hentschel U."/>
        </authorList>
    </citation>
    <scope>NUCLEOTIDE SEQUENCE [LARGE SCALE GENOMIC DNA]</scope>
    <source>
        <strain evidence="11 12">EG49</strain>
    </source>
</reference>
<dbReference type="Proteomes" id="UP000019277">
    <property type="component" value="Unassembled WGS sequence"/>
</dbReference>
<keyword evidence="6 9" id="KW-0472">Membrane</keyword>
<protein>
    <submittedName>
        <fullName evidence="11">Cell division protein FtsQ</fullName>
    </submittedName>
</protein>
<name>W7IQ47_9PSEU</name>
<evidence type="ECO:0000256" key="8">
    <source>
        <dbReference type="SAM" id="MobiDB-lite"/>
    </source>
</evidence>
<organism evidence="11 12">
    <name type="scientific">Actinokineospora spheciospongiae</name>
    <dbReference type="NCBI Taxonomy" id="909613"/>
    <lineage>
        <taxon>Bacteria</taxon>
        <taxon>Bacillati</taxon>
        <taxon>Actinomycetota</taxon>
        <taxon>Actinomycetes</taxon>
        <taxon>Pseudonocardiales</taxon>
        <taxon>Pseudonocardiaceae</taxon>
        <taxon>Actinokineospora</taxon>
    </lineage>
</organism>
<dbReference type="PANTHER" id="PTHR37820:SF1">
    <property type="entry name" value="CELL DIVISION PROTEIN FTSQ"/>
    <property type="match status" value="1"/>
</dbReference>